<proteinExistence type="predicted"/>
<keyword evidence="2" id="KW-1185">Reference proteome</keyword>
<organism evidence="1 2">
    <name type="scientific">Solibacillus kalamii</name>
    <dbReference type="NCBI Taxonomy" id="1748298"/>
    <lineage>
        <taxon>Bacteria</taxon>
        <taxon>Bacillati</taxon>
        <taxon>Bacillota</taxon>
        <taxon>Bacilli</taxon>
        <taxon>Bacillales</taxon>
        <taxon>Caryophanaceae</taxon>
        <taxon>Solibacillus</taxon>
    </lineage>
</organism>
<comment type="caution">
    <text evidence="1">The sequence shown here is derived from an EMBL/GenBank/DDBJ whole genome shotgun (WGS) entry which is preliminary data.</text>
</comment>
<protein>
    <submittedName>
        <fullName evidence="1">Uncharacterized protein</fullName>
    </submittedName>
</protein>
<reference evidence="1 2" key="1">
    <citation type="journal article" date="2017" name="Int. J. Syst. Evol. Microbiol.">
        <title>Solibacillus kalamii sp. nov., isolated from a high-efficiency particulate arrestance filter system used in the International Space Station.</title>
        <authorList>
            <person name="Checinska Sielaff A."/>
            <person name="Kumar R.M."/>
            <person name="Pal D."/>
            <person name="Mayilraj S."/>
            <person name="Venkateswaran K."/>
        </authorList>
    </citation>
    <scope>NUCLEOTIDE SEQUENCE [LARGE SCALE GENOMIC DNA]</scope>
    <source>
        <strain evidence="1 2">ISSFR-015</strain>
    </source>
</reference>
<gene>
    <name evidence="1" type="ORF">CBM15_16055</name>
</gene>
<sequence length="117" mass="13893">MSKRVIGLLEHCQRILEETEWIFEDLGEILEHGGHILEQEKDILENPNFIRTNKNILEQLRNILENSSPKLPPTKYPTKTIHYVRKTYINTVYFLTTFNLLSKIFTEKITFCILILF</sequence>
<dbReference type="EMBL" id="NHNT01000013">
    <property type="protein sequence ID" value="OUZ37727.1"/>
    <property type="molecule type" value="Genomic_DNA"/>
</dbReference>
<evidence type="ECO:0000313" key="2">
    <source>
        <dbReference type="Proteomes" id="UP000196594"/>
    </source>
</evidence>
<evidence type="ECO:0000313" key="1">
    <source>
        <dbReference type="EMBL" id="OUZ37727.1"/>
    </source>
</evidence>
<dbReference type="Proteomes" id="UP000196594">
    <property type="component" value="Unassembled WGS sequence"/>
</dbReference>
<name>A0ABX3ZE79_9BACL</name>
<accession>A0ABX3ZE79</accession>